<name>A0AAN6D6C7_9ASCO</name>
<dbReference type="Pfam" id="PF17078">
    <property type="entry name" value="SHE3"/>
    <property type="match status" value="1"/>
</dbReference>
<keyword evidence="14" id="KW-1185">Reference proteome</keyword>
<dbReference type="GO" id="GO:0003723">
    <property type="term" value="F:RNA binding"/>
    <property type="evidence" value="ECO:0007669"/>
    <property type="project" value="UniProtKB-KW"/>
</dbReference>
<evidence type="ECO:0000313" key="12">
    <source>
        <dbReference type="EMBL" id="KAG7728157.1"/>
    </source>
</evidence>
<dbReference type="GO" id="GO:0005789">
    <property type="term" value="C:endoplasmic reticulum membrane"/>
    <property type="evidence" value="ECO:0007669"/>
    <property type="project" value="UniProtKB-SubCell"/>
</dbReference>
<evidence type="ECO:0000313" key="15">
    <source>
        <dbReference type="Proteomes" id="UP000738402"/>
    </source>
</evidence>
<accession>A0AAN6D6C7</accession>
<evidence type="ECO:0000256" key="1">
    <source>
        <dbReference type="ARBA" id="ARBA00004406"/>
    </source>
</evidence>
<dbReference type="AlphaFoldDB" id="A0AAN6D6C7"/>
<evidence type="ECO:0000256" key="2">
    <source>
        <dbReference type="ARBA" id="ARBA00008123"/>
    </source>
</evidence>
<evidence type="ECO:0000256" key="8">
    <source>
        <dbReference type="ARBA" id="ARBA00023054"/>
    </source>
</evidence>
<keyword evidence="5 11" id="KW-0509">mRNA transport</keyword>
<evidence type="ECO:0000256" key="6">
    <source>
        <dbReference type="ARBA" id="ARBA00022824"/>
    </source>
</evidence>
<evidence type="ECO:0000256" key="11">
    <source>
        <dbReference type="RuleBase" id="RU362142"/>
    </source>
</evidence>
<gene>
    <name evidence="11" type="primary">SHE3</name>
    <name evidence="12" type="ORF">KL933_002283</name>
    <name evidence="13" type="ORF">KL946_002415</name>
</gene>
<sequence length="334" mass="37727">MELRWGIRDRLLRNAGFGTLAVGGKVHRMWVFDDLCCLETGLIAEKLNGGIQNGTGVVVRNPVGRACLPGAAREGLNVAFEYGRGGTSKVIESLHMQIDGLKGQLDDTQAELDEFKRKLSVVVKHNETLAEKLSSARHQNEVSESLLSRKERKVLDLEAQLAEACSAADRWKFEEDSLRRKLAAMQEQESMSTVEAERLRASYDVIVESQKEYKLRTQMEVGDLRRQLKRFIQESSTRLEKNRESMGGATVFLEESYKAARTRSEHLAAAYERKQAHIQEALNMLEASVTIQEQNTKATLAECQEALQQLKRTRSRYAVLTESNSEKENREPPT</sequence>
<organism evidence="12 15">
    <name type="scientific">Ogataea haglerorum</name>
    <dbReference type="NCBI Taxonomy" id="1937702"/>
    <lineage>
        <taxon>Eukaryota</taxon>
        <taxon>Fungi</taxon>
        <taxon>Dikarya</taxon>
        <taxon>Ascomycota</taxon>
        <taxon>Saccharomycotina</taxon>
        <taxon>Pichiomycetes</taxon>
        <taxon>Pichiales</taxon>
        <taxon>Pichiaceae</taxon>
        <taxon>Ogataea</taxon>
    </lineage>
</organism>
<comment type="function">
    <text evidence="10">RNA-binding protein that binds specific mRNAs including the ASH1 mRNA, coding for a repressor of the HO endonuclease. Part of the mRNA localization machinery that restricts accumulation of certain proteins to the bud and in the daughter cell. Required for the delivery of cortical endoplasmic reticulum into the emerging bud.</text>
</comment>
<dbReference type="Proteomes" id="UP000738402">
    <property type="component" value="Unassembled WGS sequence"/>
</dbReference>
<evidence type="ECO:0000313" key="13">
    <source>
        <dbReference type="EMBL" id="KAG7765358.1"/>
    </source>
</evidence>
<evidence type="ECO:0000256" key="5">
    <source>
        <dbReference type="ARBA" id="ARBA00022816"/>
    </source>
</evidence>
<evidence type="ECO:0000256" key="10">
    <source>
        <dbReference type="ARBA" id="ARBA00024975"/>
    </source>
</evidence>
<protein>
    <recommendedName>
        <fullName evidence="3 11">SWI5-dependent HO expression protein 3</fullName>
    </recommendedName>
</protein>
<comment type="caution">
    <text evidence="12">The sequence shown here is derived from an EMBL/GenBank/DDBJ whole genome shotgun (WGS) entry which is preliminary data.</text>
</comment>
<dbReference type="EMBL" id="JAHLUH010000005">
    <property type="protein sequence ID" value="KAG7728157.1"/>
    <property type="molecule type" value="Genomic_DNA"/>
</dbReference>
<keyword evidence="7 11" id="KW-0694">RNA-binding</keyword>
<evidence type="ECO:0000256" key="9">
    <source>
        <dbReference type="ARBA" id="ARBA00023136"/>
    </source>
</evidence>
<evidence type="ECO:0000256" key="7">
    <source>
        <dbReference type="ARBA" id="ARBA00022884"/>
    </source>
</evidence>
<keyword evidence="6 11" id="KW-0256">Endoplasmic reticulum</keyword>
<dbReference type="GO" id="GO:0048309">
    <property type="term" value="P:endoplasmic reticulum inheritance"/>
    <property type="evidence" value="ECO:0007669"/>
    <property type="project" value="InterPro"/>
</dbReference>
<comment type="subcellular location">
    <subcellularLocation>
        <location evidence="1 11">Endoplasmic reticulum membrane</location>
        <topology evidence="1 11">Peripheral membrane protein</topology>
    </subcellularLocation>
</comment>
<keyword evidence="9 11" id="KW-0472">Membrane</keyword>
<evidence type="ECO:0000256" key="4">
    <source>
        <dbReference type="ARBA" id="ARBA00022448"/>
    </source>
</evidence>
<dbReference type="EMBL" id="JAHLUN010000006">
    <property type="protein sequence ID" value="KAG7765358.1"/>
    <property type="molecule type" value="Genomic_DNA"/>
</dbReference>
<feature type="coiled-coil region" evidence="11">
    <location>
        <begin position="147"/>
        <end position="188"/>
    </location>
</feature>
<evidence type="ECO:0000313" key="14">
    <source>
        <dbReference type="Proteomes" id="UP000697297"/>
    </source>
</evidence>
<evidence type="ECO:0000256" key="3">
    <source>
        <dbReference type="ARBA" id="ARBA00019884"/>
    </source>
</evidence>
<dbReference type="Proteomes" id="UP000697297">
    <property type="component" value="Unassembled WGS sequence"/>
</dbReference>
<dbReference type="GO" id="GO:0051028">
    <property type="term" value="P:mRNA transport"/>
    <property type="evidence" value="ECO:0007669"/>
    <property type="project" value="UniProtKB-UniRule"/>
</dbReference>
<keyword evidence="8 11" id="KW-0175">Coiled coil</keyword>
<reference evidence="12 14" key="1">
    <citation type="journal article" date="2021" name="G3 (Bethesda)">
        <title>Genomic diversity, chromosomal rearrangements, and interspecies hybridization in the ogataea polymorpha species complex.</title>
        <authorList>
            <person name="Hanson S.J."/>
            <person name="Cinneide E.O."/>
            <person name="Salzberg L.I."/>
            <person name="Wolfe K.H."/>
            <person name="McGowan J."/>
            <person name="Fitzpatrick D.A."/>
            <person name="Matlin K."/>
        </authorList>
    </citation>
    <scope>NUCLEOTIDE SEQUENCE</scope>
    <source>
        <strain evidence="13">81-436-3</strain>
        <strain evidence="12">83-405-1</strain>
    </source>
</reference>
<comment type="similarity">
    <text evidence="2 11">Belongs to the SHE3 family.</text>
</comment>
<keyword evidence="4 11" id="KW-0813">Transport</keyword>
<feature type="coiled-coil region" evidence="11">
    <location>
        <begin position="91"/>
        <end position="118"/>
    </location>
</feature>
<proteinExistence type="inferred from homology"/>
<dbReference type="InterPro" id="IPR031398">
    <property type="entry name" value="She3"/>
</dbReference>